<dbReference type="Proteomes" id="UP001371456">
    <property type="component" value="Unassembled WGS sequence"/>
</dbReference>
<evidence type="ECO:0000256" key="1">
    <source>
        <dbReference type="SAM" id="MobiDB-lite"/>
    </source>
</evidence>
<sequence>MANFFIDTKKKIEDLFVYIVSCGKSSKGEENDDDDGSRANVSRPPGQRPAPRPQTENDQGPARNVPLGYDLGLTIIHVPKEDQAGPNVQDQEHIIVVNEQGNNTQNQEQPTNIPPSDDIGQEEEDEQEEQEQEENDDDFELPNGARAKVSKPPSKRPAPSPKTG</sequence>
<keyword evidence="3" id="KW-1185">Reference proteome</keyword>
<organism evidence="2 3">
    <name type="scientific">Solanum bulbocastanum</name>
    <name type="common">Wild potato</name>
    <dbReference type="NCBI Taxonomy" id="147425"/>
    <lineage>
        <taxon>Eukaryota</taxon>
        <taxon>Viridiplantae</taxon>
        <taxon>Streptophyta</taxon>
        <taxon>Embryophyta</taxon>
        <taxon>Tracheophyta</taxon>
        <taxon>Spermatophyta</taxon>
        <taxon>Magnoliopsida</taxon>
        <taxon>eudicotyledons</taxon>
        <taxon>Gunneridae</taxon>
        <taxon>Pentapetalae</taxon>
        <taxon>asterids</taxon>
        <taxon>lamiids</taxon>
        <taxon>Solanales</taxon>
        <taxon>Solanaceae</taxon>
        <taxon>Solanoideae</taxon>
        <taxon>Solaneae</taxon>
        <taxon>Solanum</taxon>
    </lineage>
</organism>
<protein>
    <submittedName>
        <fullName evidence="2">Uncharacterized protein</fullName>
    </submittedName>
</protein>
<evidence type="ECO:0000313" key="2">
    <source>
        <dbReference type="EMBL" id="KAK6791029.1"/>
    </source>
</evidence>
<feature type="compositionally biased region" description="Low complexity" evidence="1">
    <location>
        <begin position="98"/>
        <end position="111"/>
    </location>
</feature>
<feature type="compositionally biased region" description="Acidic residues" evidence="1">
    <location>
        <begin position="119"/>
        <end position="140"/>
    </location>
</feature>
<gene>
    <name evidence="2" type="ORF">RDI58_010110</name>
</gene>
<reference evidence="2 3" key="1">
    <citation type="submission" date="2024-02" db="EMBL/GenBank/DDBJ databases">
        <title>de novo genome assembly of Solanum bulbocastanum strain 11H21.</title>
        <authorList>
            <person name="Hosaka A.J."/>
        </authorList>
    </citation>
    <scope>NUCLEOTIDE SEQUENCE [LARGE SCALE GENOMIC DNA]</scope>
    <source>
        <tissue evidence="2">Young leaves</tissue>
    </source>
</reference>
<proteinExistence type="predicted"/>
<feature type="compositionally biased region" description="Pro residues" evidence="1">
    <location>
        <begin position="155"/>
        <end position="164"/>
    </location>
</feature>
<comment type="caution">
    <text evidence="2">The sequence shown here is derived from an EMBL/GenBank/DDBJ whole genome shotgun (WGS) entry which is preliminary data.</text>
</comment>
<evidence type="ECO:0000313" key="3">
    <source>
        <dbReference type="Proteomes" id="UP001371456"/>
    </source>
</evidence>
<name>A0AAN8TQC2_SOLBU</name>
<dbReference type="AlphaFoldDB" id="A0AAN8TQC2"/>
<feature type="region of interest" description="Disordered" evidence="1">
    <location>
        <begin position="24"/>
        <end position="164"/>
    </location>
</feature>
<accession>A0AAN8TQC2</accession>
<dbReference type="EMBL" id="JBANQN010000004">
    <property type="protein sequence ID" value="KAK6791029.1"/>
    <property type="molecule type" value="Genomic_DNA"/>
</dbReference>